<protein>
    <submittedName>
        <fullName evidence="1">Uncharacterized protein</fullName>
    </submittedName>
</protein>
<name>A0A448SYZ9_SERFO</name>
<evidence type="ECO:0000313" key="1">
    <source>
        <dbReference type="EMBL" id="VEI72917.1"/>
    </source>
</evidence>
<organism evidence="1 2">
    <name type="scientific">Serratia fonticola</name>
    <dbReference type="NCBI Taxonomy" id="47917"/>
    <lineage>
        <taxon>Bacteria</taxon>
        <taxon>Pseudomonadati</taxon>
        <taxon>Pseudomonadota</taxon>
        <taxon>Gammaproteobacteria</taxon>
        <taxon>Enterobacterales</taxon>
        <taxon>Yersiniaceae</taxon>
        <taxon>Serratia</taxon>
    </lineage>
</organism>
<gene>
    <name evidence="1" type="ORF">NCTC13193_03886</name>
</gene>
<sequence length="144" mass="15245">MKIVFQNAGKTVSHADLENDVILKMPVPAEVTAAVGAGKTVWYSSSSSVQNIGSKDNANKQIRLSAANNTANLGRASNTVLSHVCAIEEVFGNPNNTVLSGDAATFTMGAVTEGTVCFSARRLEALLPSDNLYFYATANFFIPE</sequence>
<dbReference type="EMBL" id="LR134492">
    <property type="protein sequence ID" value="VEI72917.1"/>
    <property type="molecule type" value="Genomic_DNA"/>
</dbReference>
<dbReference type="RefSeq" id="WP_141132578.1">
    <property type="nucleotide sequence ID" value="NZ_CAMISM010000014.1"/>
</dbReference>
<evidence type="ECO:0000313" key="2">
    <source>
        <dbReference type="Proteomes" id="UP000270487"/>
    </source>
</evidence>
<reference evidence="1 2" key="1">
    <citation type="submission" date="2018-12" db="EMBL/GenBank/DDBJ databases">
        <authorList>
            <consortium name="Pathogen Informatics"/>
        </authorList>
    </citation>
    <scope>NUCLEOTIDE SEQUENCE [LARGE SCALE GENOMIC DNA]</scope>
    <source>
        <strain evidence="1 2">NCTC13193</strain>
    </source>
</reference>
<accession>A0A448SYZ9</accession>
<dbReference type="Proteomes" id="UP000270487">
    <property type="component" value="Chromosome"/>
</dbReference>
<proteinExistence type="predicted"/>
<dbReference type="AlphaFoldDB" id="A0A448SYZ9"/>